<comment type="caution">
    <text evidence="2">The sequence shown here is derived from an EMBL/GenBank/DDBJ whole genome shotgun (WGS) entry which is preliminary data.</text>
</comment>
<dbReference type="Pfam" id="PF10844">
    <property type="entry name" value="DUF2577"/>
    <property type="match status" value="1"/>
</dbReference>
<dbReference type="OrthoDB" id="95576at2"/>
<dbReference type="Proteomes" id="UP000220840">
    <property type="component" value="Unassembled WGS sequence"/>
</dbReference>
<proteinExistence type="predicted"/>
<name>A0A2A7MKJ7_9CLOT</name>
<gene>
    <name evidence="1" type="ORF">CNEO2_910010</name>
    <name evidence="2" type="ORF">CQ394_10160</name>
</gene>
<evidence type="ECO:0000313" key="2">
    <source>
        <dbReference type="EMBL" id="PEG32037.1"/>
    </source>
</evidence>
<evidence type="ECO:0000313" key="1">
    <source>
        <dbReference type="EMBL" id="CAI3694853.1"/>
    </source>
</evidence>
<keyword evidence="3" id="KW-1185">Reference proteome</keyword>
<organism evidence="2 3">
    <name type="scientific">Clostridium neonatale</name>
    <dbReference type="NCBI Taxonomy" id="137838"/>
    <lineage>
        <taxon>Bacteria</taxon>
        <taxon>Bacillati</taxon>
        <taxon>Bacillota</taxon>
        <taxon>Clostridia</taxon>
        <taxon>Eubacteriales</taxon>
        <taxon>Clostridiaceae</taxon>
        <taxon>Clostridium</taxon>
    </lineage>
</organism>
<dbReference type="EMBL" id="CAMTCP010000294">
    <property type="protein sequence ID" value="CAI3694853.1"/>
    <property type="molecule type" value="Genomic_DNA"/>
</dbReference>
<sequence>MANLNETIKKLALEAITEGKPVNITYGAVKTINPLSIEVENLKILPKEFFVLSRNVTNYKENITMDGVNKTIIINNELKVGEKVILIRFQGGQDYLVLDRM</sequence>
<protein>
    <submittedName>
        <fullName evidence="2">DUF2577 domain-containing protein</fullName>
    </submittedName>
    <submittedName>
        <fullName evidence="1">Phage protein, DUF2577 family</fullName>
    </submittedName>
</protein>
<dbReference type="InterPro" id="IPR022555">
    <property type="entry name" value="DUF2577"/>
</dbReference>
<reference evidence="1" key="2">
    <citation type="submission" date="2022-10" db="EMBL/GenBank/DDBJ databases">
        <authorList>
            <person name="Aires J."/>
            <person name="Mesa V."/>
        </authorList>
    </citation>
    <scope>NUCLEOTIDE SEQUENCE</scope>
    <source>
        <strain evidence="1">Clostridium neonatale JD116</strain>
    </source>
</reference>
<reference evidence="2 3" key="1">
    <citation type="submission" date="2017-10" db="EMBL/GenBank/DDBJ databases">
        <title>Effective Description of Clostridium neonatale sp. nov. linked to necrotizing enterocolitis in neonates and a clarification of species assignable to the genus Clostridium (Prazmowski 1880) emend. Lawson and Rainey 2016.</title>
        <authorList>
            <person name="Bernard K."/>
            <person name="Burdz T."/>
            <person name="Wiebe D."/>
            <person name="Balcewich B."/>
            <person name="Alfa M."/>
            <person name="Bernier A.-M."/>
        </authorList>
    </citation>
    <scope>NUCLEOTIDE SEQUENCE [LARGE SCALE GENOMIC DNA]</scope>
    <source>
        <strain evidence="2 3">LCDC99A005</strain>
    </source>
</reference>
<dbReference type="AlphaFoldDB" id="A0A2A7MKJ7"/>
<dbReference type="RefSeq" id="WP_058296184.1">
    <property type="nucleotide sequence ID" value="NZ_CAMRXC010000275.1"/>
</dbReference>
<dbReference type="STRING" id="137838.GCA_001458595_03509"/>
<dbReference type="Proteomes" id="UP001189143">
    <property type="component" value="Unassembled WGS sequence"/>
</dbReference>
<accession>A0A2A7MKJ7</accession>
<evidence type="ECO:0000313" key="3">
    <source>
        <dbReference type="Proteomes" id="UP000220840"/>
    </source>
</evidence>
<dbReference type="EMBL" id="PDCJ01000001">
    <property type="protein sequence ID" value="PEG32037.1"/>
    <property type="molecule type" value="Genomic_DNA"/>
</dbReference>